<dbReference type="AlphaFoldDB" id="A0A0K2TR45"/>
<dbReference type="EMBL" id="HACA01011148">
    <property type="protein sequence ID" value="CDW28509.1"/>
    <property type="molecule type" value="Transcribed_RNA"/>
</dbReference>
<accession>A0A0K2TR45</accession>
<organism evidence="1">
    <name type="scientific">Lepeophtheirus salmonis</name>
    <name type="common">Salmon louse</name>
    <name type="synonym">Caligus salmonis</name>
    <dbReference type="NCBI Taxonomy" id="72036"/>
    <lineage>
        <taxon>Eukaryota</taxon>
        <taxon>Metazoa</taxon>
        <taxon>Ecdysozoa</taxon>
        <taxon>Arthropoda</taxon>
        <taxon>Crustacea</taxon>
        <taxon>Multicrustacea</taxon>
        <taxon>Hexanauplia</taxon>
        <taxon>Copepoda</taxon>
        <taxon>Siphonostomatoida</taxon>
        <taxon>Caligidae</taxon>
        <taxon>Lepeophtheirus</taxon>
    </lineage>
</organism>
<protein>
    <submittedName>
        <fullName evidence="1">Uncharacterized protein</fullName>
    </submittedName>
</protein>
<reference evidence="1" key="1">
    <citation type="submission" date="2014-05" db="EMBL/GenBank/DDBJ databases">
        <authorList>
            <person name="Chronopoulou M."/>
        </authorList>
    </citation>
    <scope>NUCLEOTIDE SEQUENCE</scope>
    <source>
        <tissue evidence="1">Whole organism</tissue>
    </source>
</reference>
<sequence length="74" mass="8426">MYCIFFSAVLIHFHKLTLLLFKTVNSTYYELIRCYIGLGQGFVRFRFSGSICTGLSSFSSTISVSVLFYTGSVW</sequence>
<name>A0A0K2TR45_LEPSM</name>
<evidence type="ECO:0000313" key="1">
    <source>
        <dbReference type="EMBL" id="CDW28509.1"/>
    </source>
</evidence>
<proteinExistence type="predicted"/>